<evidence type="ECO:0000256" key="2">
    <source>
        <dbReference type="ARBA" id="ARBA00018339"/>
    </source>
</evidence>
<feature type="compositionally biased region" description="Basic residues" evidence="7">
    <location>
        <begin position="7"/>
        <end position="21"/>
    </location>
</feature>
<feature type="compositionally biased region" description="Basic and acidic residues" evidence="7">
    <location>
        <begin position="216"/>
        <end position="226"/>
    </location>
</feature>
<keyword evidence="4 5" id="KW-0539">Nucleus</keyword>
<dbReference type="EnsemblMetazoa" id="CLYHEMT016372.1">
    <property type="protein sequence ID" value="CLYHEMP016372.1"/>
    <property type="gene ID" value="CLYHEMG016372"/>
</dbReference>
<organism evidence="8 9">
    <name type="scientific">Clytia hemisphaerica</name>
    <dbReference type="NCBI Taxonomy" id="252671"/>
    <lineage>
        <taxon>Eukaryota</taxon>
        <taxon>Metazoa</taxon>
        <taxon>Cnidaria</taxon>
        <taxon>Hydrozoa</taxon>
        <taxon>Hydroidolina</taxon>
        <taxon>Leptothecata</taxon>
        <taxon>Obeliida</taxon>
        <taxon>Clytiidae</taxon>
        <taxon>Clytia</taxon>
    </lineage>
</organism>
<feature type="region of interest" description="Disordered" evidence="7">
    <location>
        <begin position="216"/>
        <end position="268"/>
    </location>
</feature>
<dbReference type="GO" id="GO:0005730">
    <property type="term" value="C:nucleolus"/>
    <property type="evidence" value="ECO:0007669"/>
    <property type="project" value="UniProtKB-SubCell"/>
</dbReference>
<protein>
    <recommendedName>
        <fullName evidence="2 5">Ribosome biogenesis protein NOP53</fullName>
    </recommendedName>
</protein>
<accession>A0A7M6DMK5</accession>
<feature type="compositionally biased region" description="Basic residues" evidence="7">
    <location>
        <begin position="243"/>
        <end position="261"/>
    </location>
</feature>
<dbReference type="AlphaFoldDB" id="A0A7M6DMK5"/>
<feature type="compositionally biased region" description="Acidic residues" evidence="7">
    <location>
        <begin position="227"/>
        <end position="238"/>
    </location>
</feature>
<keyword evidence="6" id="KW-0175">Coiled coil</keyword>
<dbReference type="RefSeq" id="XP_066918985.1">
    <property type="nucleotide sequence ID" value="XM_067062884.1"/>
</dbReference>
<evidence type="ECO:0000256" key="3">
    <source>
        <dbReference type="ARBA" id="ARBA00022517"/>
    </source>
</evidence>
<name>A0A7M6DMK5_9CNID</name>
<evidence type="ECO:0000256" key="1">
    <source>
        <dbReference type="ARBA" id="ARBA00008838"/>
    </source>
</evidence>
<comment type="similarity">
    <text evidence="1 5">Belongs to the NOP53 family.</text>
</comment>
<dbReference type="GO" id="GO:0000027">
    <property type="term" value="P:ribosomal large subunit assembly"/>
    <property type="evidence" value="ECO:0007669"/>
    <property type="project" value="UniProtKB-UniRule"/>
</dbReference>
<feature type="region of interest" description="Disordered" evidence="7">
    <location>
        <begin position="62"/>
        <end position="87"/>
    </location>
</feature>
<dbReference type="PIRSF" id="PIRSF017302">
    <property type="entry name" value="Gltscr2"/>
    <property type="match status" value="1"/>
</dbReference>
<evidence type="ECO:0000256" key="7">
    <source>
        <dbReference type="SAM" id="MobiDB-lite"/>
    </source>
</evidence>
<dbReference type="Proteomes" id="UP000594262">
    <property type="component" value="Unplaced"/>
</dbReference>
<evidence type="ECO:0000256" key="6">
    <source>
        <dbReference type="SAM" id="Coils"/>
    </source>
</evidence>
<dbReference type="OrthoDB" id="5072at2759"/>
<dbReference type="GO" id="GO:0008097">
    <property type="term" value="F:5S rRNA binding"/>
    <property type="evidence" value="ECO:0007669"/>
    <property type="project" value="TreeGrafter"/>
</dbReference>
<comment type="subcellular location">
    <subcellularLocation>
        <location evidence="5">Nucleus</location>
        <location evidence="5">Nucleolus</location>
    </subcellularLocation>
    <subcellularLocation>
        <location evidence="5">Nucleus</location>
        <location evidence="5">Nucleoplasm</location>
    </subcellularLocation>
</comment>
<dbReference type="PANTHER" id="PTHR14211:SF7">
    <property type="entry name" value="RIBOSOME BIOGENESIS PROTEIN NOP53"/>
    <property type="match status" value="1"/>
</dbReference>
<dbReference type="Pfam" id="PF07767">
    <property type="entry name" value="Nop53"/>
    <property type="match status" value="1"/>
</dbReference>
<dbReference type="InterPro" id="IPR011687">
    <property type="entry name" value="Nop53/GLTSCR2"/>
</dbReference>
<feature type="compositionally biased region" description="Basic and acidic residues" evidence="7">
    <location>
        <begin position="22"/>
        <end position="42"/>
    </location>
</feature>
<dbReference type="PANTHER" id="PTHR14211">
    <property type="entry name" value="GLIOMA SUPPRESSOR CANDIDATE REGION GENE 2"/>
    <property type="match status" value="1"/>
</dbReference>
<dbReference type="GeneID" id="136806329"/>
<reference evidence="8" key="1">
    <citation type="submission" date="2021-01" db="UniProtKB">
        <authorList>
            <consortium name="EnsemblMetazoa"/>
        </authorList>
    </citation>
    <scope>IDENTIFICATION</scope>
</reference>
<dbReference type="GO" id="GO:0005654">
    <property type="term" value="C:nucleoplasm"/>
    <property type="evidence" value="ECO:0007669"/>
    <property type="project" value="UniProtKB-SubCell"/>
</dbReference>
<feature type="region of interest" description="Disordered" evidence="7">
    <location>
        <begin position="1"/>
        <end position="46"/>
    </location>
</feature>
<keyword evidence="9" id="KW-1185">Reference proteome</keyword>
<evidence type="ECO:0000313" key="9">
    <source>
        <dbReference type="Proteomes" id="UP000594262"/>
    </source>
</evidence>
<keyword evidence="3 5" id="KW-0690">Ribosome biogenesis</keyword>
<comment type="function">
    <text evidence="5">May play a role in ribosome biogenesis.</text>
</comment>
<proteinExistence type="inferred from homology"/>
<evidence type="ECO:0000256" key="4">
    <source>
        <dbReference type="ARBA" id="ARBA00023242"/>
    </source>
</evidence>
<sequence>MDNEPMKKKKKGSKNRKKGWRKNVDVEDVEQHLEDARRDERTGGSAADIESKDLFFVEKEVKNLAPPKKSKHTSEDEEHDEEVYVPKKQQFMEQLYREKEKELKRKKAEKSKKAVNVWGQEVLTVKDAYLDSTVKKAKVKPNTVGRGKLEGVGAVLQPLPGSSYNPDFDSHQDLLGKAHTEEEEKLKAAVKLNMQVKMVSVQQLKKQGDIWLKEMSEGLNKKKGGSDDDSSDEEEDETNGLNTKRKKERKTGQQRRRTKLRRTQEKERFEAKQLNQRLHDVFRLRTMNKEIRQAEEQHALRIQEKVKQQEEIEKTRTKRLSKYKFQEDGTTYQLSEDLTGSLRELRPEGNLIKDRYRSLQRRNIIEVRRPVVPHRRYKRKVVTRRSYLAPTIRDFNPTRKKGT</sequence>
<dbReference type="GO" id="GO:0006364">
    <property type="term" value="P:rRNA processing"/>
    <property type="evidence" value="ECO:0007669"/>
    <property type="project" value="TreeGrafter"/>
</dbReference>
<evidence type="ECO:0000313" key="8">
    <source>
        <dbReference type="EnsemblMetazoa" id="CLYHEMP016372.1"/>
    </source>
</evidence>
<feature type="coiled-coil region" evidence="6">
    <location>
        <begin position="89"/>
        <end position="116"/>
    </location>
</feature>
<evidence type="ECO:0000256" key="5">
    <source>
        <dbReference type="PIRNR" id="PIRNR017302"/>
    </source>
</evidence>